<sequence length="66" mass="7533">GVNALNAEDLMNYTKISQVHSSCKDWDSDKTTCGQYVNYSYGPEGHENDYDFVSQELVRKLVDLKI</sequence>
<reference evidence="1" key="1">
    <citation type="submission" date="2013-12" db="EMBL/GenBank/DDBJ databases">
        <title>A Varibaculum cambriense genome reconstructed from a premature infant gut community with otherwise low bacterial novelty that shifts toward anaerobic metabolism during the third week of life.</title>
        <authorList>
            <person name="Brown C.T."/>
            <person name="Sharon I."/>
            <person name="Thomas B.C."/>
            <person name="Castelle C.J."/>
            <person name="Morowitz M.J."/>
            <person name="Banfield J.F."/>
        </authorList>
    </citation>
    <scope>NUCLEOTIDE SEQUENCE</scope>
</reference>
<evidence type="ECO:0000313" key="1">
    <source>
        <dbReference type="EMBL" id="ETJ32250.1"/>
    </source>
</evidence>
<feature type="non-terminal residue" evidence="1">
    <location>
        <position position="1"/>
    </location>
</feature>
<dbReference type="EMBL" id="AZMM01013284">
    <property type="protein sequence ID" value="ETJ32250.1"/>
    <property type="molecule type" value="Genomic_DNA"/>
</dbReference>
<proteinExistence type="predicted"/>
<protein>
    <submittedName>
        <fullName evidence="1">Copper homeostasis protein CutC</fullName>
    </submittedName>
</protein>
<comment type="caution">
    <text evidence="1">The sequence shown here is derived from an EMBL/GenBank/DDBJ whole genome shotgun (WGS) entry which is preliminary data.</text>
</comment>
<organism evidence="1">
    <name type="scientific">human gut metagenome</name>
    <dbReference type="NCBI Taxonomy" id="408170"/>
    <lineage>
        <taxon>unclassified sequences</taxon>
        <taxon>metagenomes</taxon>
        <taxon>organismal metagenomes</taxon>
    </lineage>
</organism>
<accession>W1XRZ4</accession>
<gene>
    <name evidence="1" type="ORF">Q604_UNBC13284G0001</name>
</gene>
<name>W1XRZ4_9ZZZZ</name>
<dbReference type="AlphaFoldDB" id="W1XRZ4"/>